<dbReference type="Gene3D" id="3.30.1120.10">
    <property type="match status" value="1"/>
</dbReference>
<dbReference type="AlphaFoldDB" id="A0A2S7KQ82"/>
<comment type="similarity">
    <text evidence="1">Belongs to the sulfatase family.</text>
</comment>
<dbReference type="PANTHER" id="PTHR42693:SF43">
    <property type="entry name" value="BLL2667 PROTEIN"/>
    <property type="match status" value="1"/>
</dbReference>
<evidence type="ECO:0000313" key="6">
    <source>
        <dbReference type="EMBL" id="PQB04771.1"/>
    </source>
</evidence>
<comment type="caution">
    <text evidence="6">The sequence shown here is derived from an EMBL/GenBank/DDBJ whole genome shotgun (WGS) entry which is preliminary data.</text>
</comment>
<dbReference type="InterPro" id="IPR024607">
    <property type="entry name" value="Sulfatase_CS"/>
</dbReference>
<dbReference type="SUPFAM" id="SSF53649">
    <property type="entry name" value="Alkaline phosphatase-like"/>
    <property type="match status" value="1"/>
</dbReference>
<protein>
    <recommendedName>
        <fullName evidence="5">Sulfatase N-terminal domain-containing protein</fullName>
    </recommendedName>
</protein>
<evidence type="ECO:0000259" key="5">
    <source>
        <dbReference type="Pfam" id="PF00884"/>
    </source>
</evidence>
<evidence type="ECO:0000256" key="4">
    <source>
        <dbReference type="ARBA" id="ARBA00022837"/>
    </source>
</evidence>
<dbReference type="GO" id="GO:0046872">
    <property type="term" value="F:metal ion binding"/>
    <property type="evidence" value="ECO:0007669"/>
    <property type="project" value="UniProtKB-KW"/>
</dbReference>
<dbReference type="InterPro" id="IPR000917">
    <property type="entry name" value="Sulfatase_N"/>
</dbReference>
<evidence type="ECO:0000256" key="2">
    <source>
        <dbReference type="ARBA" id="ARBA00022723"/>
    </source>
</evidence>
<organism evidence="6 7">
    <name type="scientific">Aureitalea marina</name>
    <dbReference type="NCBI Taxonomy" id="930804"/>
    <lineage>
        <taxon>Bacteria</taxon>
        <taxon>Pseudomonadati</taxon>
        <taxon>Bacteroidota</taxon>
        <taxon>Flavobacteriia</taxon>
        <taxon>Flavobacteriales</taxon>
        <taxon>Flavobacteriaceae</taxon>
        <taxon>Aureitalea</taxon>
    </lineage>
</organism>
<dbReference type="Pfam" id="PF00884">
    <property type="entry name" value="Sulfatase"/>
    <property type="match status" value="1"/>
</dbReference>
<dbReference type="PANTHER" id="PTHR42693">
    <property type="entry name" value="ARYLSULFATASE FAMILY MEMBER"/>
    <property type="match status" value="1"/>
</dbReference>
<evidence type="ECO:0000256" key="3">
    <source>
        <dbReference type="ARBA" id="ARBA00022801"/>
    </source>
</evidence>
<keyword evidence="7" id="KW-1185">Reference proteome</keyword>
<evidence type="ECO:0000313" key="7">
    <source>
        <dbReference type="Proteomes" id="UP000239800"/>
    </source>
</evidence>
<dbReference type="InterPro" id="IPR017850">
    <property type="entry name" value="Alkaline_phosphatase_core_sf"/>
</dbReference>
<dbReference type="Gene3D" id="3.40.720.10">
    <property type="entry name" value="Alkaline Phosphatase, subunit A"/>
    <property type="match status" value="1"/>
</dbReference>
<keyword evidence="2" id="KW-0479">Metal-binding</keyword>
<accession>A0A2S7KQ82</accession>
<feature type="domain" description="Sulfatase N-terminal" evidence="5">
    <location>
        <begin position="54"/>
        <end position="465"/>
    </location>
</feature>
<proteinExistence type="inferred from homology"/>
<evidence type="ECO:0000256" key="1">
    <source>
        <dbReference type="ARBA" id="ARBA00008779"/>
    </source>
</evidence>
<dbReference type="EMBL" id="MQUB01000001">
    <property type="protein sequence ID" value="PQB04771.1"/>
    <property type="molecule type" value="Genomic_DNA"/>
</dbReference>
<dbReference type="CDD" id="cd16025">
    <property type="entry name" value="PAS_like"/>
    <property type="match status" value="1"/>
</dbReference>
<name>A0A2S7KQ82_9FLAO</name>
<reference evidence="6 7" key="1">
    <citation type="submission" date="2016-11" db="EMBL/GenBank/DDBJ databases">
        <title>Trade-off between light-utilization and light-protection in marine flavobacteria.</title>
        <authorList>
            <person name="Kumagai Y."/>
        </authorList>
    </citation>
    <scope>NUCLEOTIDE SEQUENCE [LARGE SCALE GENOMIC DNA]</scope>
    <source>
        <strain evidence="6 7">NBRC 107741</strain>
    </source>
</reference>
<keyword evidence="4" id="KW-0106">Calcium</keyword>
<keyword evidence="3" id="KW-0378">Hydrolase</keyword>
<sequence length="770" mass="85602">MGHAQNTTVETTKWKLDRTKLPIVPPPAPKFTELDARNTKQPEAFDVAAPEGAPNVLIVMLDDVGYAHSSTFGGPVNMPTAELIARNGLKYTHFGVNPMCSPSRVALMTGRNAHTAHQGAVSEVATSYPGYDGKRPKSVALMAEMLQMNGYATAYIGKNHETPAWTVSAAGPFDYWPTQNGFDKFYGFIGDEQNQWYPAIFDGTSAVDIDYEDPNFHLQEDFAREATEWIQSQKSLNPSKPFFMYFSTGTAHAPHQVPQAYIDKYKGKFNGGWDELRKTTLMNQKELGVVDENTVLAEKDPYIVDWETLSTPEKMVHEKEMEVGSAFIEHADAQVMKVVEAIDKLGELDNTVIIYIMGDNGASAEGTISGLVNINYYYNNILDNTASRAGQIESFGGKDYNGIYSSGWAVAANTPFKWTKQVASGGGTFVGAIVSYPEKIRSKGEVRHQFHHLIDVAPTILDLAGLPEPTHVNGAKQIPMQGKSMAYSFDDANATSNHQTQYFEGFGNRSIYHDGWYAQVVHKAAWEQKPRRSFQDDIWELYDFKNDFSMSRDLAQEMPDKLEEMKKLFDQEAIANNVYPLDDRVVERINPKIAGRPDLMFGRKELTVYPGMDHLFENAFINTKNTSFKITSEVTVTDKAEGVILAMGGRFGGYALYAKDGKLCYTYNYLGDEKYETLATSRLKKGRQLVEMQFDYEGDGVGKGGQVTLKINNEVVGRGSVGKTMPYVYATSEGASVGWDDSSPVSEDYVVGPKNKFNGTIDYVKIAIND</sequence>
<dbReference type="PROSITE" id="PS00523">
    <property type="entry name" value="SULFATASE_1"/>
    <property type="match status" value="1"/>
</dbReference>
<dbReference type="Proteomes" id="UP000239800">
    <property type="component" value="Unassembled WGS sequence"/>
</dbReference>
<dbReference type="GO" id="GO:0016787">
    <property type="term" value="F:hydrolase activity"/>
    <property type="evidence" value="ECO:0007669"/>
    <property type="project" value="UniProtKB-KW"/>
</dbReference>
<dbReference type="InterPro" id="IPR050738">
    <property type="entry name" value="Sulfatase"/>
</dbReference>
<gene>
    <name evidence="6" type="ORF">BST85_07585</name>
</gene>